<proteinExistence type="predicted"/>
<dbReference type="Pfam" id="PF11456">
    <property type="entry name" value="DUF3019"/>
    <property type="match status" value="1"/>
</dbReference>
<reference evidence="2 3" key="1">
    <citation type="submission" date="2015-09" db="EMBL/GenBank/DDBJ databases">
        <title>Draft Genome Sequence of Pseudoalteromonas lipolytica UCD-48B.</title>
        <authorList>
            <person name="Krusor M."/>
            <person name="Coil D.A."/>
            <person name="Lang J.M."/>
            <person name="Eisen J.A."/>
            <person name="Alexiev A."/>
        </authorList>
    </citation>
    <scope>NUCLEOTIDE SEQUENCE [LARGE SCALE GENOMIC DNA]</scope>
    <source>
        <strain evidence="2 3">UCD-48B</strain>
    </source>
</reference>
<comment type="caution">
    <text evidence="2">The sequence shown here is derived from an EMBL/GenBank/DDBJ whole genome shotgun (WGS) entry which is preliminary data.</text>
</comment>
<dbReference type="EMBL" id="LJTC01000004">
    <property type="protein sequence ID" value="KPM84009.1"/>
    <property type="molecule type" value="Genomic_DNA"/>
</dbReference>
<keyword evidence="1" id="KW-0732">Signal</keyword>
<protein>
    <recommendedName>
        <fullName evidence="4">DUF3019 domain-containing protein</fullName>
    </recommendedName>
</protein>
<gene>
    <name evidence="2" type="ORF">AOG27_06790</name>
</gene>
<dbReference type="STRING" id="570156.AOG27_06790"/>
<dbReference type="InterPro" id="IPR021559">
    <property type="entry name" value="DUF3019"/>
</dbReference>
<accession>A0A0P7ELY2</accession>
<evidence type="ECO:0008006" key="4">
    <source>
        <dbReference type="Google" id="ProtNLM"/>
    </source>
</evidence>
<evidence type="ECO:0000256" key="1">
    <source>
        <dbReference type="SAM" id="SignalP"/>
    </source>
</evidence>
<dbReference type="RefSeq" id="WP_054552264.1">
    <property type="nucleotide sequence ID" value="NZ_LJTC01000004.1"/>
</dbReference>
<dbReference type="Proteomes" id="UP000050378">
    <property type="component" value="Unassembled WGS sequence"/>
</dbReference>
<dbReference type="PATRIC" id="fig|570156.3.peg.2409"/>
<evidence type="ECO:0000313" key="3">
    <source>
        <dbReference type="Proteomes" id="UP000050378"/>
    </source>
</evidence>
<name>A0A0P7ELY2_9GAMM</name>
<organism evidence="2 3">
    <name type="scientific">Pseudoalteromonas lipolytica</name>
    <dbReference type="NCBI Taxonomy" id="570156"/>
    <lineage>
        <taxon>Bacteria</taxon>
        <taxon>Pseudomonadati</taxon>
        <taxon>Pseudomonadota</taxon>
        <taxon>Gammaproteobacteria</taxon>
        <taxon>Alteromonadales</taxon>
        <taxon>Pseudoalteromonadaceae</taxon>
        <taxon>Pseudoalteromonas</taxon>
    </lineage>
</organism>
<dbReference type="AlphaFoldDB" id="A0A0P7ELY2"/>
<dbReference type="OrthoDB" id="6315288at2"/>
<evidence type="ECO:0000313" key="2">
    <source>
        <dbReference type="EMBL" id="KPM84009.1"/>
    </source>
</evidence>
<feature type="signal peptide" evidence="1">
    <location>
        <begin position="1"/>
        <end position="26"/>
    </location>
</feature>
<sequence>MMLLSKLLSFLLICSLVYIDSTFAKAGYIEVSPENCVTVEQDCVMDVSINWYTEVSKTVCIRVTDQQIRLFCHKPSQGQNFAITVQNNRNIVLELLSEQLEPLESTEISLFHQHVKKRRRDIAWSIF</sequence>
<feature type="chain" id="PRO_5006138545" description="DUF3019 domain-containing protein" evidence="1">
    <location>
        <begin position="27"/>
        <end position="127"/>
    </location>
</feature>